<evidence type="ECO:0000313" key="1">
    <source>
        <dbReference type="EMBL" id="GAA0481432.1"/>
    </source>
</evidence>
<protein>
    <submittedName>
        <fullName evidence="1">Uncharacterized protein</fullName>
    </submittedName>
</protein>
<sequence length="125" mass="14840">MEIKNFTGRQLEKSVPASPEDGFIRSQVIYYEGSFEQVFQLVYPEYFNRNFSTVTPFEKEPVISSDPYNYDFKEVAALALLLTNPEYKQQRRLYVPDWDQFASLFEQVQWDTVENVIKELLEYTP</sequence>
<evidence type="ECO:0000313" key="2">
    <source>
        <dbReference type="Proteomes" id="UP001500880"/>
    </source>
</evidence>
<reference evidence="2" key="1">
    <citation type="journal article" date="2019" name="Int. J. Syst. Evol. Microbiol.">
        <title>The Global Catalogue of Microorganisms (GCM) 10K type strain sequencing project: providing services to taxonomists for standard genome sequencing and annotation.</title>
        <authorList>
            <consortium name="The Broad Institute Genomics Platform"/>
            <consortium name="The Broad Institute Genome Sequencing Center for Infectious Disease"/>
            <person name="Wu L."/>
            <person name="Ma J."/>
        </authorList>
    </citation>
    <scope>NUCLEOTIDE SEQUENCE [LARGE SCALE GENOMIC DNA]</scope>
    <source>
        <strain evidence="2">JCM 12389</strain>
    </source>
</reference>
<proteinExistence type="predicted"/>
<keyword evidence="2" id="KW-1185">Reference proteome</keyword>
<dbReference type="EMBL" id="BAAADO010000001">
    <property type="protein sequence ID" value="GAA0481432.1"/>
    <property type="molecule type" value="Genomic_DNA"/>
</dbReference>
<name>A0ABP3KK77_9BACI</name>
<comment type="caution">
    <text evidence="1">The sequence shown here is derived from an EMBL/GenBank/DDBJ whole genome shotgun (WGS) entry which is preliminary data.</text>
</comment>
<gene>
    <name evidence="1" type="ORF">GCM10008986_02630</name>
</gene>
<accession>A0ABP3KK77</accession>
<dbReference type="Proteomes" id="UP001500880">
    <property type="component" value="Unassembled WGS sequence"/>
</dbReference>
<organism evidence="1 2">
    <name type="scientific">Salinibacillus aidingensis</name>
    <dbReference type="NCBI Taxonomy" id="237684"/>
    <lineage>
        <taxon>Bacteria</taxon>
        <taxon>Bacillati</taxon>
        <taxon>Bacillota</taxon>
        <taxon>Bacilli</taxon>
        <taxon>Bacillales</taxon>
        <taxon>Bacillaceae</taxon>
        <taxon>Salinibacillus</taxon>
    </lineage>
</organism>
<dbReference type="RefSeq" id="WP_343836691.1">
    <property type="nucleotide sequence ID" value="NZ_BAAADO010000001.1"/>
</dbReference>